<evidence type="ECO:0000256" key="4">
    <source>
        <dbReference type="ARBA" id="ARBA00022475"/>
    </source>
</evidence>
<feature type="domain" description="ABC transmembrane type-1" evidence="9">
    <location>
        <begin position="67"/>
        <end position="275"/>
    </location>
</feature>
<gene>
    <name evidence="10" type="ORF">EV692_0637</name>
</gene>
<dbReference type="PANTHER" id="PTHR42929:SF1">
    <property type="entry name" value="INNER MEMBRANE ABC TRANSPORTER PERMEASE PROTEIN YDCU-RELATED"/>
    <property type="match status" value="1"/>
</dbReference>
<dbReference type="InterPro" id="IPR035906">
    <property type="entry name" value="MetI-like_sf"/>
</dbReference>
<feature type="transmembrane region" description="Helical" evidence="8">
    <location>
        <begin position="12"/>
        <end position="38"/>
    </location>
</feature>
<keyword evidence="3 8" id="KW-0813">Transport</keyword>
<evidence type="ECO:0000256" key="3">
    <source>
        <dbReference type="ARBA" id="ARBA00022448"/>
    </source>
</evidence>
<keyword evidence="5 8" id="KW-0812">Transmembrane</keyword>
<protein>
    <submittedName>
        <fullName evidence="10">Spermidine/putrescine transport system permease protein</fullName>
    </submittedName>
</protein>
<feature type="transmembrane region" description="Helical" evidence="8">
    <location>
        <begin position="71"/>
        <end position="90"/>
    </location>
</feature>
<dbReference type="Proteomes" id="UP000295496">
    <property type="component" value="Unassembled WGS sequence"/>
</dbReference>
<dbReference type="PANTHER" id="PTHR42929">
    <property type="entry name" value="INNER MEMBRANE ABC TRANSPORTER PERMEASE PROTEIN YDCU-RELATED-RELATED"/>
    <property type="match status" value="1"/>
</dbReference>
<evidence type="ECO:0000256" key="1">
    <source>
        <dbReference type="ARBA" id="ARBA00004651"/>
    </source>
</evidence>
<reference evidence="10 11" key="1">
    <citation type="submission" date="2019-03" db="EMBL/GenBank/DDBJ databases">
        <title>Genomic Encyclopedia of Type Strains, Phase IV (KMG-IV): sequencing the most valuable type-strain genomes for metagenomic binning, comparative biology and taxonomic classification.</title>
        <authorList>
            <person name="Goeker M."/>
        </authorList>
    </citation>
    <scope>NUCLEOTIDE SEQUENCE [LARGE SCALE GENOMIC DNA]</scope>
    <source>
        <strain evidence="10 11">DSM 10053</strain>
    </source>
</reference>
<sequence>MMKMTTNKFQKVTVGIIFAWLIFFVFAPNFLVFIVSFLSKDASNFYALPFTFENYTRLFEPLYGTVVWNSLYMSGIATILCLLIGYPFAFIMTKINEKYRPFLLFLLVLPFWTNSLIRIYGMKVFLGVKGILNNFLLSIGIINEPIRILNTEVAVIIGLVYLLLPFMILPLYSSIEKLDLRLLEAAKDLGANTVQRFIKIIIPLTMPGIVSGCLLVLLPAMGMFYVADLLGGAKVLLVGNVIKSEFLISRNWPFGSAISIGLTILMALLIFVYYKANKLLNKKVELE</sequence>
<comment type="caution">
    <text evidence="10">The sequence shown here is derived from an EMBL/GenBank/DDBJ whole genome shotgun (WGS) entry which is preliminary data.</text>
</comment>
<comment type="similarity">
    <text evidence="2">Belongs to the binding-protein-dependent transport system permease family. CysTW subfamily.</text>
</comment>
<dbReference type="PROSITE" id="PS50928">
    <property type="entry name" value="ABC_TM1"/>
    <property type="match status" value="1"/>
</dbReference>
<dbReference type="NCBIfam" id="NF007044">
    <property type="entry name" value="PRK09497.1"/>
    <property type="match status" value="1"/>
</dbReference>
<dbReference type="SUPFAM" id="SSF161098">
    <property type="entry name" value="MetI-like"/>
    <property type="match status" value="1"/>
</dbReference>
<evidence type="ECO:0000259" key="9">
    <source>
        <dbReference type="PROSITE" id="PS50928"/>
    </source>
</evidence>
<comment type="subcellular location">
    <subcellularLocation>
        <location evidence="1 8">Cell membrane</location>
        <topology evidence="1 8">Multi-pass membrane protein</topology>
    </subcellularLocation>
</comment>
<feature type="transmembrane region" description="Helical" evidence="8">
    <location>
        <begin position="197"/>
        <end position="217"/>
    </location>
</feature>
<evidence type="ECO:0000313" key="11">
    <source>
        <dbReference type="Proteomes" id="UP000295496"/>
    </source>
</evidence>
<evidence type="ECO:0000256" key="2">
    <source>
        <dbReference type="ARBA" id="ARBA00007069"/>
    </source>
</evidence>
<keyword evidence="4" id="KW-1003">Cell membrane</keyword>
<dbReference type="GO" id="GO:0005886">
    <property type="term" value="C:plasma membrane"/>
    <property type="evidence" value="ECO:0007669"/>
    <property type="project" value="UniProtKB-SubCell"/>
</dbReference>
<keyword evidence="11" id="KW-1185">Reference proteome</keyword>
<name>A0A4R1KY39_9PAST</name>
<dbReference type="Pfam" id="PF00528">
    <property type="entry name" value="BPD_transp_1"/>
    <property type="match status" value="1"/>
</dbReference>
<dbReference type="EMBL" id="SMGJ01000002">
    <property type="protein sequence ID" value="TCK70368.1"/>
    <property type="molecule type" value="Genomic_DNA"/>
</dbReference>
<dbReference type="CDD" id="cd06261">
    <property type="entry name" value="TM_PBP2"/>
    <property type="match status" value="1"/>
</dbReference>
<evidence type="ECO:0000256" key="5">
    <source>
        <dbReference type="ARBA" id="ARBA00022692"/>
    </source>
</evidence>
<organism evidence="10 11">
    <name type="scientific">Lonepinella koalarum</name>
    <dbReference type="NCBI Taxonomy" id="53417"/>
    <lineage>
        <taxon>Bacteria</taxon>
        <taxon>Pseudomonadati</taxon>
        <taxon>Pseudomonadota</taxon>
        <taxon>Gammaproteobacteria</taxon>
        <taxon>Pasteurellales</taxon>
        <taxon>Pasteurellaceae</taxon>
        <taxon>Lonepinella</taxon>
    </lineage>
</organism>
<evidence type="ECO:0000313" key="10">
    <source>
        <dbReference type="EMBL" id="TCK70368.1"/>
    </source>
</evidence>
<dbReference type="AlphaFoldDB" id="A0A4R1KY39"/>
<evidence type="ECO:0000256" key="6">
    <source>
        <dbReference type="ARBA" id="ARBA00022989"/>
    </source>
</evidence>
<feature type="transmembrane region" description="Helical" evidence="8">
    <location>
        <begin position="153"/>
        <end position="172"/>
    </location>
</feature>
<dbReference type="Gene3D" id="1.10.3720.10">
    <property type="entry name" value="MetI-like"/>
    <property type="match status" value="1"/>
</dbReference>
<dbReference type="GO" id="GO:0055085">
    <property type="term" value="P:transmembrane transport"/>
    <property type="evidence" value="ECO:0007669"/>
    <property type="project" value="InterPro"/>
</dbReference>
<accession>A0A4R1KY39</accession>
<dbReference type="InterPro" id="IPR000515">
    <property type="entry name" value="MetI-like"/>
</dbReference>
<feature type="transmembrane region" description="Helical" evidence="8">
    <location>
        <begin position="254"/>
        <end position="274"/>
    </location>
</feature>
<proteinExistence type="inferred from homology"/>
<evidence type="ECO:0000256" key="8">
    <source>
        <dbReference type="RuleBase" id="RU363032"/>
    </source>
</evidence>
<evidence type="ECO:0000256" key="7">
    <source>
        <dbReference type="ARBA" id="ARBA00023136"/>
    </source>
</evidence>
<keyword evidence="7 8" id="KW-0472">Membrane</keyword>
<keyword evidence="6 8" id="KW-1133">Transmembrane helix</keyword>
<feature type="transmembrane region" description="Helical" evidence="8">
    <location>
        <begin position="102"/>
        <end position="120"/>
    </location>
</feature>